<dbReference type="EMBL" id="UZAG01001266">
    <property type="protein sequence ID" value="VDO10861.1"/>
    <property type="molecule type" value="Genomic_DNA"/>
</dbReference>
<gene>
    <name evidence="1" type="ORF">BTMF_LOCUS1693</name>
</gene>
<reference evidence="1 2" key="2">
    <citation type="submission" date="2018-11" db="EMBL/GenBank/DDBJ databases">
        <authorList>
            <consortium name="Pathogen Informatics"/>
        </authorList>
    </citation>
    <scope>NUCLEOTIDE SEQUENCE [LARGE SCALE GENOMIC DNA]</scope>
</reference>
<reference evidence="3" key="1">
    <citation type="submission" date="2017-02" db="UniProtKB">
        <authorList>
            <consortium name="WormBaseParasite"/>
        </authorList>
    </citation>
    <scope>IDENTIFICATION</scope>
</reference>
<name>A0A0R3Q7R1_9BILA</name>
<organism evidence="3">
    <name type="scientific">Brugia timori</name>
    <dbReference type="NCBI Taxonomy" id="42155"/>
    <lineage>
        <taxon>Eukaryota</taxon>
        <taxon>Metazoa</taxon>
        <taxon>Ecdysozoa</taxon>
        <taxon>Nematoda</taxon>
        <taxon>Chromadorea</taxon>
        <taxon>Rhabditida</taxon>
        <taxon>Spirurina</taxon>
        <taxon>Spiruromorpha</taxon>
        <taxon>Filarioidea</taxon>
        <taxon>Onchocercidae</taxon>
        <taxon>Brugia</taxon>
    </lineage>
</organism>
<evidence type="ECO:0000313" key="3">
    <source>
        <dbReference type="WBParaSite" id="BTMF_0000236501-mRNA-1"/>
    </source>
</evidence>
<sequence>MSVEVTKIRTFFMRQFNRYNAEKKTVLKKSKWTNKRHHVRTIWHFIAIRNSCMKK</sequence>
<evidence type="ECO:0000313" key="2">
    <source>
        <dbReference type="Proteomes" id="UP000280834"/>
    </source>
</evidence>
<accession>A0A0R3Q7R1</accession>
<proteinExistence type="predicted"/>
<dbReference type="WBParaSite" id="BTMF_0000236501-mRNA-1">
    <property type="protein sequence ID" value="BTMF_0000236501-mRNA-1"/>
    <property type="gene ID" value="BTMF_0000236501"/>
</dbReference>
<protein>
    <submittedName>
        <fullName evidence="1 3">Uncharacterized protein</fullName>
    </submittedName>
</protein>
<dbReference type="Proteomes" id="UP000280834">
    <property type="component" value="Unassembled WGS sequence"/>
</dbReference>
<dbReference type="AlphaFoldDB" id="A0A0R3Q7R1"/>
<evidence type="ECO:0000313" key="1">
    <source>
        <dbReference type="EMBL" id="VDO10861.1"/>
    </source>
</evidence>
<keyword evidence="2" id="KW-1185">Reference proteome</keyword>